<feature type="region of interest" description="Disordered" evidence="1">
    <location>
        <begin position="156"/>
        <end position="183"/>
    </location>
</feature>
<reference evidence="2 3" key="1">
    <citation type="journal article" date="2020" name="Genome Biol. Evol.">
        <title>Comparative genomics of Sclerotiniaceae.</title>
        <authorList>
            <person name="Valero Jimenez C.A."/>
            <person name="Steentjes M."/>
            <person name="Scholten O.E."/>
            <person name="Van Kan J.A.L."/>
        </authorList>
    </citation>
    <scope>NUCLEOTIDE SEQUENCE [LARGE SCALE GENOMIC DNA]</scope>
    <source>
        <strain evidence="2 3">B1</strain>
    </source>
</reference>
<proteinExistence type="predicted"/>
<protein>
    <submittedName>
        <fullName evidence="2">Uncharacterized protein</fullName>
    </submittedName>
</protein>
<dbReference type="Proteomes" id="UP000783213">
    <property type="component" value="Unassembled WGS sequence"/>
</dbReference>
<evidence type="ECO:0000256" key="1">
    <source>
        <dbReference type="SAM" id="MobiDB-lite"/>
    </source>
</evidence>
<sequence length="183" mass="20685">METSQLHRKFMPLSKSALYDTKSETVLLDSAPNTPIHQLQILLPPSPLRTTVPKMLATTSKISGIAGTITYQLNPLHTAEIAPAYQPQDMTSLTKSRRKVHARGRLEETMCITIESYLKRQDPPHIMHSALTFGILENKKPSIVQTNSRTVLYTGKQAYSNEEEREESGYDFNDPDQQPPDKY</sequence>
<evidence type="ECO:0000313" key="2">
    <source>
        <dbReference type="EMBL" id="KAF7923815.1"/>
    </source>
</evidence>
<dbReference type="GeneID" id="62234406"/>
<dbReference type="RefSeq" id="XP_038808434.1">
    <property type="nucleotide sequence ID" value="XM_038955256.1"/>
</dbReference>
<keyword evidence="3" id="KW-1185">Reference proteome</keyword>
<accession>A0ABQ7IGU5</accession>
<dbReference type="EMBL" id="RCSX01000018">
    <property type="protein sequence ID" value="KAF7923815.1"/>
    <property type="molecule type" value="Genomic_DNA"/>
</dbReference>
<organism evidence="2 3">
    <name type="scientific">Botrytis deweyae</name>
    <dbReference type="NCBI Taxonomy" id="2478750"/>
    <lineage>
        <taxon>Eukaryota</taxon>
        <taxon>Fungi</taxon>
        <taxon>Dikarya</taxon>
        <taxon>Ascomycota</taxon>
        <taxon>Pezizomycotina</taxon>
        <taxon>Leotiomycetes</taxon>
        <taxon>Helotiales</taxon>
        <taxon>Sclerotiniaceae</taxon>
        <taxon>Botrytis</taxon>
    </lineage>
</organism>
<comment type="caution">
    <text evidence="2">The sequence shown here is derived from an EMBL/GenBank/DDBJ whole genome shotgun (WGS) entry which is preliminary data.</text>
</comment>
<evidence type="ECO:0000313" key="3">
    <source>
        <dbReference type="Proteomes" id="UP000783213"/>
    </source>
</evidence>
<gene>
    <name evidence="2" type="ORF">EAE98_007633</name>
</gene>
<name>A0ABQ7IGU5_9HELO</name>